<dbReference type="InterPro" id="IPR041657">
    <property type="entry name" value="HTH_17"/>
</dbReference>
<accession>A0ABQ2KE20</accession>
<dbReference type="Pfam" id="PF12728">
    <property type="entry name" value="HTH_17"/>
    <property type="match status" value="1"/>
</dbReference>
<comment type="caution">
    <text evidence="2">The sequence shown here is derived from an EMBL/GenBank/DDBJ whole genome shotgun (WGS) entry which is preliminary data.</text>
</comment>
<dbReference type="InterPro" id="IPR010093">
    <property type="entry name" value="SinI_DNA-bd"/>
</dbReference>
<feature type="domain" description="Helix-turn-helix" evidence="1">
    <location>
        <begin position="8"/>
        <end position="57"/>
    </location>
</feature>
<name>A0ABQ2KE20_9MICO</name>
<organism evidence="2 3">
    <name type="scientific">Agrococcus terreus</name>
    <dbReference type="NCBI Taxonomy" id="574649"/>
    <lineage>
        <taxon>Bacteria</taxon>
        <taxon>Bacillati</taxon>
        <taxon>Actinomycetota</taxon>
        <taxon>Actinomycetes</taxon>
        <taxon>Micrococcales</taxon>
        <taxon>Microbacteriaceae</taxon>
        <taxon>Agrococcus</taxon>
    </lineage>
</organism>
<evidence type="ECO:0000313" key="2">
    <source>
        <dbReference type="EMBL" id="GGN80727.1"/>
    </source>
</evidence>
<evidence type="ECO:0000313" key="3">
    <source>
        <dbReference type="Proteomes" id="UP000626982"/>
    </source>
</evidence>
<gene>
    <name evidence="2" type="ORF">GCM10010968_08850</name>
</gene>
<protein>
    <recommendedName>
        <fullName evidence="1">Helix-turn-helix domain-containing protein</fullName>
    </recommendedName>
</protein>
<proteinExistence type="predicted"/>
<reference evidence="3" key="1">
    <citation type="journal article" date="2019" name="Int. J. Syst. Evol. Microbiol.">
        <title>The Global Catalogue of Microorganisms (GCM) 10K type strain sequencing project: providing services to taxonomists for standard genome sequencing and annotation.</title>
        <authorList>
            <consortium name="The Broad Institute Genomics Platform"/>
            <consortium name="The Broad Institute Genome Sequencing Center for Infectious Disease"/>
            <person name="Wu L."/>
            <person name="Ma J."/>
        </authorList>
    </citation>
    <scope>NUCLEOTIDE SEQUENCE [LARGE SCALE GENOMIC DNA]</scope>
    <source>
        <strain evidence="3">CGMCC 1.6960</strain>
    </source>
</reference>
<dbReference type="EMBL" id="BMLM01000001">
    <property type="protein sequence ID" value="GGN80727.1"/>
    <property type="molecule type" value="Genomic_DNA"/>
</dbReference>
<sequence>MPLEPRRFLSVADVAETLGSTPAAVVALLEAGELRGLRVGGAWRVALDELQGWIDAQLEVERRRALWRQGQSASIADLFGER</sequence>
<dbReference type="Proteomes" id="UP000626982">
    <property type="component" value="Unassembled WGS sequence"/>
</dbReference>
<dbReference type="RefSeq" id="WP_188716447.1">
    <property type="nucleotide sequence ID" value="NZ_BAABBD010000006.1"/>
</dbReference>
<evidence type="ECO:0000259" key="1">
    <source>
        <dbReference type="Pfam" id="PF12728"/>
    </source>
</evidence>
<dbReference type="NCBIfam" id="TIGR01764">
    <property type="entry name" value="excise"/>
    <property type="match status" value="1"/>
</dbReference>
<keyword evidence="3" id="KW-1185">Reference proteome</keyword>